<dbReference type="Proteomes" id="UP001152795">
    <property type="component" value="Unassembled WGS sequence"/>
</dbReference>
<dbReference type="Gene3D" id="1.10.2000.10">
    <property type="entry name" value="Frizzled cysteine-rich domain"/>
    <property type="match status" value="1"/>
</dbReference>
<sequence>MTSIQMLVCVVLLLQTVWAATRTSTGTSIRTSSQSYGQSRCEPLKIKICQKLNYNKTVFPNFAGHRSQWEANQYISSFVPLLNSGCSPDLLHLICSYYAPVCTSYRIMVHPCRSLCKRVRDDCTPTIIKLYGKADWPKELDCKKFPRRKNAVCFGRPRTRKSAKSLNFF</sequence>
<evidence type="ECO:0000256" key="3">
    <source>
        <dbReference type="PROSITE-ProRule" id="PRU00090"/>
    </source>
</evidence>
<dbReference type="GO" id="GO:0060070">
    <property type="term" value="P:canonical Wnt signaling pathway"/>
    <property type="evidence" value="ECO:0007669"/>
    <property type="project" value="TreeGrafter"/>
</dbReference>
<proteinExistence type="predicted"/>
<organism evidence="4 5">
    <name type="scientific">Paramuricea clavata</name>
    <name type="common">Red gorgonian</name>
    <name type="synonym">Violescent sea-whip</name>
    <dbReference type="NCBI Taxonomy" id="317549"/>
    <lineage>
        <taxon>Eukaryota</taxon>
        <taxon>Metazoa</taxon>
        <taxon>Cnidaria</taxon>
        <taxon>Anthozoa</taxon>
        <taxon>Octocorallia</taxon>
        <taxon>Malacalcyonacea</taxon>
        <taxon>Plexauridae</taxon>
        <taxon>Paramuricea</taxon>
    </lineage>
</organism>
<dbReference type="GO" id="GO:0042813">
    <property type="term" value="F:Wnt receptor activity"/>
    <property type="evidence" value="ECO:0007669"/>
    <property type="project" value="TreeGrafter"/>
</dbReference>
<dbReference type="PANTHER" id="PTHR11309:SF47">
    <property type="entry name" value="FRIZZLED"/>
    <property type="match status" value="1"/>
</dbReference>
<dbReference type="InterPro" id="IPR020067">
    <property type="entry name" value="Frizzled_dom"/>
</dbReference>
<dbReference type="PANTHER" id="PTHR11309">
    <property type="entry name" value="FRIZZLED"/>
    <property type="match status" value="1"/>
</dbReference>
<evidence type="ECO:0000313" key="5">
    <source>
        <dbReference type="Proteomes" id="UP001152795"/>
    </source>
</evidence>
<comment type="caution">
    <text evidence="3">Lacks conserved residue(s) required for the propagation of feature annotation.</text>
</comment>
<dbReference type="GO" id="GO:0035567">
    <property type="term" value="P:non-canonical Wnt signaling pathway"/>
    <property type="evidence" value="ECO:0007669"/>
    <property type="project" value="TreeGrafter"/>
</dbReference>
<name>A0A6S7FXH4_PARCT</name>
<feature type="disulfide bond" evidence="3">
    <location>
        <begin position="49"/>
        <end position="95"/>
    </location>
</feature>
<keyword evidence="1" id="KW-0217">Developmental protein</keyword>
<dbReference type="GO" id="GO:0005886">
    <property type="term" value="C:plasma membrane"/>
    <property type="evidence" value="ECO:0007669"/>
    <property type="project" value="TreeGrafter"/>
</dbReference>
<reference evidence="4" key="1">
    <citation type="submission" date="2020-04" db="EMBL/GenBank/DDBJ databases">
        <authorList>
            <person name="Alioto T."/>
            <person name="Alioto T."/>
            <person name="Gomez Garrido J."/>
        </authorList>
    </citation>
    <scope>NUCLEOTIDE SEQUENCE</scope>
    <source>
        <strain evidence="4">A484AB</strain>
    </source>
</reference>
<dbReference type="InterPro" id="IPR015526">
    <property type="entry name" value="Frizzled/SFRP"/>
</dbReference>
<dbReference type="AlphaFoldDB" id="A0A6S7FXH4"/>
<dbReference type="EMBL" id="CACRXK020000704">
    <property type="protein sequence ID" value="CAB3984165.1"/>
    <property type="molecule type" value="Genomic_DNA"/>
</dbReference>
<dbReference type="Pfam" id="PF01392">
    <property type="entry name" value="Fz"/>
    <property type="match status" value="1"/>
</dbReference>
<keyword evidence="2 3" id="KW-1015">Disulfide bond</keyword>
<protein>
    <submittedName>
        <fullName evidence="4">Fz1, partial</fullName>
    </submittedName>
</protein>
<keyword evidence="5" id="KW-1185">Reference proteome</keyword>
<dbReference type="GO" id="GO:0017147">
    <property type="term" value="F:Wnt-protein binding"/>
    <property type="evidence" value="ECO:0007669"/>
    <property type="project" value="TreeGrafter"/>
</dbReference>
<evidence type="ECO:0000313" key="4">
    <source>
        <dbReference type="EMBL" id="CAB3984165.1"/>
    </source>
</evidence>
<evidence type="ECO:0000256" key="2">
    <source>
        <dbReference type="ARBA" id="ARBA00023157"/>
    </source>
</evidence>
<accession>A0A6S7FXH4</accession>
<comment type="caution">
    <text evidence="4">The sequence shown here is derived from an EMBL/GenBank/DDBJ whole genome shotgun (WGS) entry which is preliminary data.</text>
</comment>
<gene>
    <name evidence="4" type="ORF">PACLA_8A085855</name>
</gene>
<feature type="disulfide bond" evidence="3">
    <location>
        <begin position="41"/>
        <end position="102"/>
    </location>
</feature>
<feature type="disulfide bond" evidence="3">
    <location>
        <begin position="112"/>
        <end position="153"/>
    </location>
</feature>
<dbReference type="OrthoDB" id="10053709at2759"/>
<evidence type="ECO:0000256" key="1">
    <source>
        <dbReference type="ARBA" id="ARBA00022473"/>
    </source>
</evidence>
<dbReference type="SMART" id="SM00063">
    <property type="entry name" value="FRI"/>
    <property type="match status" value="1"/>
</dbReference>
<dbReference type="InterPro" id="IPR036790">
    <property type="entry name" value="Frizzled_dom_sf"/>
</dbReference>
<dbReference type="PROSITE" id="PS50038">
    <property type="entry name" value="FZ"/>
    <property type="match status" value="1"/>
</dbReference>
<dbReference type="SUPFAM" id="SSF63501">
    <property type="entry name" value="Frizzled cysteine-rich domain"/>
    <property type="match status" value="1"/>
</dbReference>